<evidence type="ECO:0000259" key="10">
    <source>
        <dbReference type="Pfam" id="PF00136"/>
    </source>
</evidence>
<proteinExistence type="inferred from homology"/>
<dbReference type="GO" id="GO:0003677">
    <property type="term" value="F:DNA binding"/>
    <property type="evidence" value="ECO:0007669"/>
    <property type="project" value="UniProtKB-KW"/>
</dbReference>
<dbReference type="InterPro" id="IPR012337">
    <property type="entry name" value="RNaseH-like_sf"/>
</dbReference>
<keyword evidence="7" id="KW-0238">DNA-binding</keyword>
<evidence type="ECO:0000256" key="7">
    <source>
        <dbReference type="ARBA" id="ARBA00023125"/>
    </source>
</evidence>
<organism evidence="13 14">
    <name type="scientific">Largemouth bass virus</name>
    <dbReference type="NCBI Taxonomy" id="176656"/>
    <lineage>
        <taxon>Viruses</taxon>
        <taxon>Varidnaviria</taxon>
        <taxon>Bamfordvirae</taxon>
        <taxon>Nucleocytoviricota</taxon>
        <taxon>Megaviricetes</taxon>
        <taxon>Pimascovirales</taxon>
        <taxon>Pimascovirales incertae sedis</taxon>
        <taxon>Iridoviridae</taxon>
        <taxon>Alphairidovirinae</taxon>
        <taxon>Ranavirus</taxon>
        <taxon>Ranavirus micropterus1</taxon>
        <taxon>Santee-Cooper ranavirus</taxon>
    </lineage>
</organism>
<protein>
    <recommendedName>
        <fullName evidence="2">DNA-directed DNA polymerase</fullName>
        <ecNumber evidence="2">2.7.7.7</ecNumber>
    </recommendedName>
</protein>
<evidence type="ECO:0000313" key="15">
    <source>
        <dbReference type="Proteomes" id="UP000503328"/>
    </source>
</evidence>
<dbReference type="InterPro" id="IPR006133">
    <property type="entry name" value="DNA-dir_DNA_pol_B_exonuc"/>
</dbReference>
<evidence type="ECO:0000259" key="11">
    <source>
        <dbReference type="Pfam" id="PF03104"/>
    </source>
</evidence>
<dbReference type="Gene3D" id="3.90.1600.10">
    <property type="entry name" value="Palm domain of DNA polymerase"/>
    <property type="match status" value="1"/>
</dbReference>
<dbReference type="InterPro" id="IPR023211">
    <property type="entry name" value="DNA_pol_palm_dom_sf"/>
</dbReference>
<dbReference type="GO" id="GO:0003887">
    <property type="term" value="F:DNA-directed DNA polymerase activity"/>
    <property type="evidence" value="ECO:0007669"/>
    <property type="project" value="UniProtKB-KW"/>
</dbReference>
<evidence type="ECO:0000256" key="2">
    <source>
        <dbReference type="ARBA" id="ARBA00012417"/>
    </source>
</evidence>
<evidence type="ECO:0000256" key="8">
    <source>
        <dbReference type="ARBA" id="ARBA00049244"/>
    </source>
</evidence>
<dbReference type="InterPro" id="IPR042087">
    <property type="entry name" value="DNA_pol_B_thumb"/>
</dbReference>
<feature type="coiled-coil region" evidence="9">
    <location>
        <begin position="519"/>
        <end position="553"/>
    </location>
</feature>
<dbReference type="GO" id="GO:0000166">
    <property type="term" value="F:nucleotide binding"/>
    <property type="evidence" value="ECO:0007669"/>
    <property type="project" value="InterPro"/>
</dbReference>
<dbReference type="InterPro" id="IPR036397">
    <property type="entry name" value="RNaseH_sf"/>
</dbReference>
<dbReference type="Proteomes" id="UP000501740">
    <property type="component" value="Segment"/>
</dbReference>
<dbReference type="SUPFAM" id="SSF53098">
    <property type="entry name" value="Ribonuclease H-like"/>
    <property type="match status" value="1"/>
</dbReference>
<keyword evidence="3" id="KW-0808">Transferase</keyword>
<keyword evidence="9" id="KW-0175">Coiled coil</keyword>
<name>A0A9X7Y3K1_9VIRU</name>
<evidence type="ECO:0000256" key="4">
    <source>
        <dbReference type="ARBA" id="ARBA00022695"/>
    </source>
</evidence>
<evidence type="ECO:0000313" key="13">
    <source>
        <dbReference type="EMBL" id="QJE49201.1"/>
    </source>
</evidence>
<dbReference type="InterPro" id="IPR050240">
    <property type="entry name" value="DNA_pol_type-B"/>
</dbReference>
<dbReference type="Gene3D" id="3.30.420.10">
    <property type="entry name" value="Ribonuclease H-like superfamily/Ribonuclease H"/>
    <property type="match status" value="1"/>
</dbReference>
<dbReference type="InterPro" id="IPR006134">
    <property type="entry name" value="DNA-dir_DNA_pol_B_multi_dom"/>
</dbReference>
<dbReference type="SMART" id="SM00486">
    <property type="entry name" value="POLBc"/>
    <property type="match status" value="1"/>
</dbReference>
<dbReference type="Gene3D" id="1.10.287.690">
    <property type="entry name" value="Helix hairpin bin"/>
    <property type="match status" value="1"/>
</dbReference>
<evidence type="ECO:0000256" key="6">
    <source>
        <dbReference type="ARBA" id="ARBA00023109"/>
    </source>
</evidence>
<evidence type="ECO:0000256" key="3">
    <source>
        <dbReference type="ARBA" id="ARBA00022679"/>
    </source>
</evidence>
<evidence type="ECO:0000313" key="14">
    <source>
        <dbReference type="Proteomes" id="UP000501740"/>
    </source>
</evidence>
<comment type="catalytic activity">
    <reaction evidence="8">
        <text>DNA(n) + a 2'-deoxyribonucleoside 5'-triphosphate = DNA(n+1) + diphosphate</text>
        <dbReference type="Rhea" id="RHEA:22508"/>
        <dbReference type="Rhea" id="RHEA-COMP:17339"/>
        <dbReference type="Rhea" id="RHEA-COMP:17340"/>
        <dbReference type="ChEBI" id="CHEBI:33019"/>
        <dbReference type="ChEBI" id="CHEBI:61560"/>
        <dbReference type="ChEBI" id="CHEBI:173112"/>
        <dbReference type="EC" id="2.7.7.7"/>
    </reaction>
</comment>
<evidence type="ECO:0000313" key="12">
    <source>
        <dbReference type="EMBL" id="QJE49115.1"/>
    </source>
</evidence>
<dbReference type="Pfam" id="PF03104">
    <property type="entry name" value="DNA_pol_B_exo1"/>
    <property type="match status" value="1"/>
</dbReference>
<dbReference type="PRINTS" id="PR00106">
    <property type="entry name" value="DNAPOLB"/>
</dbReference>
<feature type="domain" description="DNA-directed DNA polymerase family B multifunctional" evidence="10">
    <location>
        <begin position="574"/>
        <end position="855"/>
    </location>
</feature>
<dbReference type="InterPro" id="IPR043502">
    <property type="entry name" value="DNA/RNA_pol_sf"/>
</dbReference>
<gene>
    <name evidence="13" type="ORF">LMBV_052</name>
</gene>
<dbReference type="EMBL" id="MK681856">
    <property type="protein sequence ID" value="QJE49201.1"/>
    <property type="molecule type" value="Genomic_DNA"/>
</dbReference>
<accession>A0A9X7Y3K1</accession>
<dbReference type="Pfam" id="PF00136">
    <property type="entry name" value="DNA_pol_B"/>
    <property type="match status" value="2"/>
</dbReference>
<dbReference type="Proteomes" id="UP000503328">
    <property type="component" value="Segment"/>
</dbReference>
<evidence type="ECO:0000256" key="9">
    <source>
        <dbReference type="SAM" id="Coils"/>
    </source>
</evidence>
<keyword evidence="6" id="KW-0235">DNA replication</keyword>
<sequence length="1004" mass="113739">MELFVYQWFCDGTQEVRAYCVDSDSVTVCVRVTGFRPGFYAEDVSVLKAKSLLRDFSPNAEQRTRNHLYSTRGRDVPFVWLDFRNWFDARKAADVLVKAGVKCHQCRAQPVLQLTTARELPTCGWIKVSPAVLVKREKYSKCKREYLADWKTVSPGRDLHQPPITWVALDLEVNSEVENAMPKDRPGDEIFMAGVIIMRPGKAPLRVLLSQEATDYPEQADGFAVQQYADEKSLLLGVCRMLSSVKPQVICGYNVLGFDVDYMLKRCVRLGIEEPLCLAGMAAEKPARERTIAWSSSAFGAQKYSYMDWEGVVVVDLMPIVKRDYKFDSYRLDFVAETLLGSNKDPITPADIFRAFATKEMFEVGKYCIQDVQLCVDLMEKLQVWVGLTEMAQVCRVNAFTLFTQGQQIRIYSQVYTFCEKNGYVVTDPADGKRTAWLKDDGVDQDGPEEDYVGAHVVEPEPGLYDNVVPLDFSSLYPSIMIAKNVCYSTRVEPGTPGSETFEWEDHLNCCHDPRKIEYEKITKDLWELEAEARELRRERDSISRKRAQERQLVVDSLNTVMAAQKMLRNTRADLKNQLGTKTVCASRLLAFYNSETLKGVMPTILTNLLDSRKRAKAAKAAATDKITAITMDKRQLAYKVSANSMYGAMGVKRGYLPFQEGAMTVTYLGRQCIETAAHIIGTEHGGQLVYGDTDSNYVTFSDAKTPAELWDKAESVGKMVSKAFPDPISLEFEKVIYTKFLILGKKRYIYLSCDRDGKSSGQMGYRGVLMARRDNSGLARKAYRATAQALLEGRDPWDELNGILAQIYTNSCSLKDFVITKQVGSWCREYAFVQQSEEGVNVVGDYKVRDMEKAKKEAKEAAKGSKDGYMAALYKLIMAQMPGHVQLANRMVNRGETVADGTRLEYVVLRPCYDGKKCRYKNQGLSDRLETVNYYKRFSQYLQLDVDHYVKVLVNPLDQLLETAGRGKDQFKAVYGYRANYRKVVEDIKTLRACPDLVKVILK</sequence>
<reference evidence="14 15" key="1">
    <citation type="submission" date="2019-03" db="EMBL/GenBank/DDBJ databases">
        <authorList>
            <person name="Winters A.D."/>
            <person name="Faisal M."/>
        </authorList>
    </citation>
    <scope>NUCLEOTIDE SEQUENCE [LARGE SCALE GENOMIC DNA]</scope>
    <source>
        <strain evidence="12 15">Alleghany 12-343</strain>
        <strain evidence="13 14">Pine 14-204</strain>
    </source>
</reference>
<dbReference type="SUPFAM" id="SSF56672">
    <property type="entry name" value="DNA/RNA polymerases"/>
    <property type="match status" value="1"/>
</dbReference>
<dbReference type="PANTHER" id="PTHR10322:SF23">
    <property type="entry name" value="DNA POLYMERASE DELTA CATALYTIC SUBUNIT"/>
    <property type="match status" value="1"/>
</dbReference>
<dbReference type="Gene3D" id="1.10.132.60">
    <property type="entry name" value="DNA polymerase family B, C-terminal domain"/>
    <property type="match status" value="1"/>
</dbReference>
<dbReference type="EMBL" id="MK681855">
    <property type="protein sequence ID" value="QJE49115.1"/>
    <property type="molecule type" value="Genomic_DNA"/>
</dbReference>
<feature type="domain" description="DNA-directed DNA polymerase family B multifunctional" evidence="10">
    <location>
        <begin position="401"/>
        <end position="499"/>
    </location>
</feature>
<dbReference type="GO" id="GO:0039693">
    <property type="term" value="P:viral DNA genome replication"/>
    <property type="evidence" value="ECO:0007669"/>
    <property type="project" value="UniProtKB-KW"/>
</dbReference>
<feature type="domain" description="DNA-directed DNA polymerase family B exonuclease" evidence="11">
    <location>
        <begin position="116"/>
        <end position="334"/>
    </location>
</feature>
<evidence type="ECO:0000256" key="1">
    <source>
        <dbReference type="ARBA" id="ARBA00005755"/>
    </source>
</evidence>
<keyword evidence="4" id="KW-0548">Nucleotidyltransferase</keyword>
<dbReference type="GO" id="GO:0006261">
    <property type="term" value="P:DNA-templated DNA replication"/>
    <property type="evidence" value="ECO:0007669"/>
    <property type="project" value="TreeGrafter"/>
</dbReference>
<dbReference type="EC" id="2.7.7.7" evidence="2"/>
<keyword evidence="5" id="KW-0239">DNA-directed DNA polymerase</keyword>
<comment type="similarity">
    <text evidence="1">Belongs to the DNA polymerase type-B family.</text>
</comment>
<evidence type="ECO:0000256" key="5">
    <source>
        <dbReference type="ARBA" id="ARBA00022932"/>
    </source>
</evidence>
<dbReference type="PANTHER" id="PTHR10322">
    <property type="entry name" value="DNA POLYMERASE CATALYTIC SUBUNIT"/>
    <property type="match status" value="1"/>
</dbReference>
<dbReference type="InterPro" id="IPR006172">
    <property type="entry name" value="DNA-dir_DNA_pol_B"/>
</dbReference>
<keyword evidence="6" id="KW-1194">Viral DNA replication</keyword>